<protein>
    <submittedName>
        <fullName evidence="1">Uncharacterized protein ORF48</fullName>
    </submittedName>
</protein>
<name>F1D170_9CAUD</name>
<dbReference type="KEGG" id="vg:10228527"/>
<keyword evidence="2" id="KW-1185">Reference proteome</keyword>
<dbReference type="RefSeq" id="YP_004250989.1">
    <property type="nucleotide sequence ID" value="NC_015157.1"/>
</dbReference>
<dbReference type="Proteomes" id="UP000007502">
    <property type="component" value="Segment"/>
</dbReference>
<reference evidence="1 2" key="1">
    <citation type="journal article" date="2011" name="MBio">
        <title>Evidence of a dominant lineage of Vibrio cholerae-specific lytic bacteriophages shed by cholera patients over a 10-year period in Dhaka, Bangladesh.</title>
        <authorList>
            <person name="Seed K.D."/>
            <person name="Bodi K.L."/>
            <person name="Kropinski A.M."/>
            <person name="Ackermann H.W."/>
            <person name="Calderwood S.B."/>
            <person name="Qadri F."/>
            <person name="Camilli A."/>
        </authorList>
    </citation>
    <scope>NUCLEOTIDE SEQUENCE [LARGE SCALE GENOMIC DNA]</scope>
</reference>
<gene>
    <name evidence="1" type="primary">ORF48</name>
</gene>
<dbReference type="GeneID" id="10228527"/>
<accession>F1D170</accession>
<evidence type="ECO:0000313" key="1">
    <source>
        <dbReference type="EMBL" id="ADX87864.1"/>
    </source>
</evidence>
<organism evidence="1 2">
    <name type="scientific">Vibrio phage ICP1</name>
    <dbReference type="NCBI Taxonomy" id="979525"/>
    <lineage>
        <taxon>Viruses</taxon>
        <taxon>Duplodnaviria</taxon>
        <taxon>Heunggongvirae</taxon>
        <taxon>Uroviricota</taxon>
        <taxon>Caudoviricetes</taxon>
        <taxon>Mohonavirus</taxon>
        <taxon>Mohonavirus ICP1</taxon>
    </lineage>
</organism>
<sequence length="116" mass="13211">MCKKEKCPNFDKCKCGTPKQVLEGVNTVLGIDHEIKGDNNRYENLTWIPMTTSPHHISNQSSTNEFNLDTIAIAVGEWDYAEKVYNFVPESEVREELGIISYISPLGVFDNQEEEK</sequence>
<dbReference type="EMBL" id="HQ641347">
    <property type="protein sequence ID" value="ADX87864.1"/>
    <property type="molecule type" value="Genomic_DNA"/>
</dbReference>
<evidence type="ECO:0000313" key="2">
    <source>
        <dbReference type="Proteomes" id="UP000007502"/>
    </source>
</evidence>
<proteinExistence type="predicted"/>